<dbReference type="Proteomes" id="UP000251197">
    <property type="component" value="Unassembled WGS sequence"/>
</dbReference>
<reference evidence="1 2" key="1">
    <citation type="submission" date="2018-06" db="EMBL/GenBank/DDBJ databases">
        <authorList>
            <consortium name="Pathogen Informatics"/>
            <person name="Doyle S."/>
        </authorList>
    </citation>
    <scope>NUCLEOTIDE SEQUENCE [LARGE SCALE GENOMIC DNA]</scope>
    <source>
        <strain evidence="1 2">NCTC12120</strain>
    </source>
</reference>
<dbReference type="AlphaFoldDB" id="A0A2X3IIG8"/>
<dbReference type="EMBL" id="UAVU01000009">
    <property type="protein sequence ID" value="SQC92178.1"/>
    <property type="molecule type" value="Genomic_DNA"/>
</dbReference>
<evidence type="ECO:0000313" key="2">
    <source>
        <dbReference type="Proteomes" id="UP000251197"/>
    </source>
</evidence>
<protein>
    <submittedName>
        <fullName evidence="1">Uncharacterized protein</fullName>
    </submittedName>
</protein>
<evidence type="ECO:0000313" key="1">
    <source>
        <dbReference type="EMBL" id="SQC92178.1"/>
    </source>
</evidence>
<name>A0A2X3IIG8_9ENTR</name>
<organism evidence="1 2">
    <name type="scientific">Cedecea neteri</name>
    <dbReference type="NCBI Taxonomy" id="158822"/>
    <lineage>
        <taxon>Bacteria</taxon>
        <taxon>Pseudomonadati</taxon>
        <taxon>Pseudomonadota</taxon>
        <taxon>Gammaproteobacteria</taxon>
        <taxon>Enterobacterales</taxon>
        <taxon>Enterobacteriaceae</taxon>
        <taxon>Cedecea</taxon>
    </lineage>
</organism>
<sequence length="180" mass="20036">MSTLSEHVLFHSHLSASGPGTSWLHVETSVSSLFTGEGVADFSPHPNASRTTLLSTATGRTQAAVTEESCELRALSAGRIIPVGLSGVFKSFLKYSIALAVILLFCRCIRSFRLYFWEQFQEYSTTTQSRCNMAAASGSAVHIRGLPLFIHFWPQHCCHPRQHKQNETAYIRLEATQYQL</sequence>
<accession>A0A2X3IIG8</accession>
<proteinExistence type="predicted"/>
<gene>
    <name evidence="1" type="ORF">NCTC12120_05370</name>
</gene>